<dbReference type="OrthoDB" id="9784670at2"/>
<accession>A0A1T4NVN7</accession>
<keyword evidence="4" id="KW-1185">Reference proteome</keyword>
<keyword evidence="2" id="KW-0472">Membrane</keyword>
<evidence type="ECO:0000313" key="4">
    <source>
        <dbReference type="Proteomes" id="UP000190102"/>
    </source>
</evidence>
<evidence type="ECO:0000256" key="2">
    <source>
        <dbReference type="SAM" id="Phobius"/>
    </source>
</evidence>
<dbReference type="EMBL" id="FUWR01000008">
    <property type="protein sequence ID" value="SJZ83102.1"/>
    <property type="molecule type" value="Genomic_DNA"/>
</dbReference>
<dbReference type="Pfam" id="PF13557">
    <property type="entry name" value="Phenol_MetA_deg"/>
    <property type="match status" value="1"/>
</dbReference>
<dbReference type="AlphaFoldDB" id="A0A1T4NVN7"/>
<keyword evidence="2" id="KW-1133">Transmembrane helix</keyword>
<dbReference type="STRING" id="115783.SAMN02745119_01745"/>
<protein>
    <submittedName>
        <fullName evidence="3">Putative MetA-pathway of phenol degradation</fullName>
    </submittedName>
</protein>
<feature type="transmembrane region" description="Helical" evidence="2">
    <location>
        <begin position="17"/>
        <end position="34"/>
    </location>
</feature>
<sequence length="294" mass="30633">MEDCVHSTHEMNQIHRIIYSLIVSLVILLAAVAARAENSEHRLGQGVSFAAGIGAEVSHGDYGSNADATVVTLPVLLAVNPTESIDLTLELPMVFLTSKSGSGVVVTQSGGGGRGRRPSSATTTTTAAVTTTATEAGLGDISLSAGWTVLADGEQTPKIRPTLYLKAPTGDKEHGLGTGTFEGGPGVSVSKWLGDIQLFAEGAYIFQDSTSDYQGKNYVSYSAGGGVQATDRLFVSLYAKGSSSRVDGGTAPVEGRVKLNFLQSRRMSWELYALAGFTDASPAAGGGMLLMYQF</sequence>
<dbReference type="InterPro" id="IPR025737">
    <property type="entry name" value="FApF"/>
</dbReference>
<keyword evidence="2" id="KW-0812">Transmembrane</keyword>
<organism evidence="3 4">
    <name type="scientific">Trichlorobacter thiogenes</name>
    <dbReference type="NCBI Taxonomy" id="115783"/>
    <lineage>
        <taxon>Bacteria</taxon>
        <taxon>Pseudomonadati</taxon>
        <taxon>Thermodesulfobacteriota</taxon>
        <taxon>Desulfuromonadia</taxon>
        <taxon>Geobacterales</taxon>
        <taxon>Geobacteraceae</taxon>
        <taxon>Trichlorobacter</taxon>
    </lineage>
</organism>
<evidence type="ECO:0000313" key="3">
    <source>
        <dbReference type="EMBL" id="SJZ83102.1"/>
    </source>
</evidence>
<reference evidence="4" key="1">
    <citation type="submission" date="2017-02" db="EMBL/GenBank/DDBJ databases">
        <authorList>
            <person name="Varghese N."/>
            <person name="Submissions S."/>
        </authorList>
    </citation>
    <scope>NUCLEOTIDE SEQUENCE [LARGE SCALE GENOMIC DNA]</scope>
    <source>
        <strain evidence="4">ATCC BAA-34</strain>
    </source>
</reference>
<feature type="region of interest" description="Disordered" evidence="1">
    <location>
        <begin position="106"/>
        <end position="125"/>
    </location>
</feature>
<proteinExistence type="predicted"/>
<evidence type="ECO:0000256" key="1">
    <source>
        <dbReference type="SAM" id="MobiDB-lite"/>
    </source>
</evidence>
<gene>
    <name evidence="3" type="ORF">SAMN02745119_01745</name>
</gene>
<dbReference type="Proteomes" id="UP000190102">
    <property type="component" value="Unassembled WGS sequence"/>
</dbReference>
<name>A0A1T4NVN7_9BACT</name>